<name>A0ACB7T024_HYAAI</name>
<keyword evidence="2" id="KW-1185">Reference proteome</keyword>
<accession>A0ACB7T024</accession>
<evidence type="ECO:0000313" key="2">
    <source>
        <dbReference type="Proteomes" id="UP000821845"/>
    </source>
</evidence>
<evidence type="ECO:0000313" key="1">
    <source>
        <dbReference type="EMBL" id="KAH6940561.1"/>
    </source>
</evidence>
<reference evidence="1" key="1">
    <citation type="submission" date="2020-05" db="EMBL/GenBank/DDBJ databases">
        <title>Large-scale comparative analyses of tick genomes elucidate their genetic diversity and vector capacities.</title>
        <authorList>
            <person name="Jia N."/>
            <person name="Wang J."/>
            <person name="Shi W."/>
            <person name="Du L."/>
            <person name="Sun Y."/>
            <person name="Zhan W."/>
            <person name="Jiang J."/>
            <person name="Wang Q."/>
            <person name="Zhang B."/>
            <person name="Ji P."/>
            <person name="Sakyi L.B."/>
            <person name="Cui X."/>
            <person name="Yuan T."/>
            <person name="Jiang B."/>
            <person name="Yang W."/>
            <person name="Lam T.T.-Y."/>
            <person name="Chang Q."/>
            <person name="Ding S."/>
            <person name="Wang X."/>
            <person name="Zhu J."/>
            <person name="Ruan X."/>
            <person name="Zhao L."/>
            <person name="Wei J."/>
            <person name="Que T."/>
            <person name="Du C."/>
            <person name="Cheng J."/>
            <person name="Dai P."/>
            <person name="Han X."/>
            <person name="Huang E."/>
            <person name="Gao Y."/>
            <person name="Liu J."/>
            <person name="Shao H."/>
            <person name="Ye R."/>
            <person name="Li L."/>
            <person name="Wei W."/>
            <person name="Wang X."/>
            <person name="Wang C."/>
            <person name="Yang T."/>
            <person name="Huo Q."/>
            <person name="Li W."/>
            <person name="Guo W."/>
            <person name="Chen H."/>
            <person name="Zhou L."/>
            <person name="Ni X."/>
            <person name="Tian J."/>
            <person name="Zhou Y."/>
            <person name="Sheng Y."/>
            <person name="Liu T."/>
            <person name="Pan Y."/>
            <person name="Xia L."/>
            <person name="Li J."/>
            <person name="Zhao F."/>
            <person name="Cao W."/>
        </authorList>
    </citation>
    <scope>NUCLEOTIDE SEQUENCE</scope>
    <source>
        <strain evidence="1">Hyas-2018</strain>
    </source>
</reference>
<comment type="caution">
    <text evidence="1">The sequence shown here is derived from an EMBL/GenBank/DDBJ whole genome shotgun (WGS) entry which is preliminary data.</text>
</comment>
<proteinExistence type="predicted"/>
<sequence>MFVRTRVRMLNRYYRVLNVSAPFQRLSVSDSRVQEWLFMQSPWPTLTICLSYAYFVKVLGPSLMKNREPMQLRWVMVGYNFFMVAVSLAIFLLLGIYGWFGHYNWKCQPVDYTDSREAILMTHLSWWYYISKFVEFIDTIFFVLRKKFTHISTLHVIHHGMMPMSVWWGVKFTPGGHSTFFAFVNSFVHILMYFYYGLAAVGPHMSKYLWWKQHMTTIQMVQFIAIFVHSFQLLFRPDCNYPRGFMWWIGFHAIMFWFLFWDFYKNTYFAKRLKSAATGRGLGKSVANGRANGAAPVDANGKANGKLNGEATAKNGTNGFVKHTANGRQKNGSFLDGYCHINGLHDWESNEHDKKHE</sequence>
<organism evidence="1 2">
    <name type="scientific">Hyalomma asiaticum</name>
    <name type="common">Tick</name>
    <dbReference type="NCBI Taxonomy" id="266040"/>
    <lineage>
        <taxon>Eukaryota</taxon>
        <taxon>Metazoa</taxon>
        <taxon>Ecdysozoa</taxon>
        <taxon>Arthropoda</taxon>
        <taxon>Chelicerata</taxon>
        <taxon>Arachnida</taxon>
        <taxon>Acari</taxon>
        <taxon>Parasitiformes</taxon>
        <taxon>Ixodida</taxon>
        <taxon>Ixodoidea</taxon>
        <taxon>Ixodidae</taxon>
        <taxon>Hyalomminae</taxon>
        <taxon>Hyalomma</taxon>
    </lineage>
</organism>
<gene>
    <name evidence="1" type="ORF">HPB50_000796</name>
</gene>
<dbReference type="Proteomes" id="UP000821845">
    <property type="component" value="Chromosome 11"/>
</dbReference>
<protein>
    <submittedName>
        <fullName evidence="1">Uncharacterized protein</fullName>
    </submittedName>
</protein>
<dbReference type="EMBL" id="CM023491">
    <property type="protein sequence ID" value="KAH6940561.1"/>
    <property type="molecule type" value="Genomic_DNA"/>
</dbReference>